<feature type="compositionally biased region" description="Polar residues" evidence="2">
    <location>
        <begin position="228"/>
        <end position="244"/>
    </location>
</feature>
<keyword evidence="3" id="KW-0732">Signal</keyword>
<comment type="caution">
    <text evidence="5">The sequence shown here is derived from an EMBL/GenBank/DDBJ whole genome shotgun (WGS) entry which is preliminary data.</text>
</comment>
<dbReference type="OrthoDB" id="10064156at2759"/>
<dbReference type="InterPro" id="IPR043504">
    <property type="entry name" value="Peptidase_S1_PA_chymotrypsin"/>
</dbReference>
<dbReference type="FunFam" id="2.40.10.10:FF:000068">
    <property type="entry name" value="transmembrane protease serine 2"/>
    <property type="match status" value="1"/>
</dbReference>
<accession>A0A482VHT6</accession>
<dbReference type="GO" id="GO:0006508">
    <property type="term" value="P:proteolysis"/>
    <property type="evidence" value="ECO:0007669"/>
    <property type="project" value="InterPro"/>
</dbReference>
<dbReference type="InterPro" id="IPR041515">
    <property type="entry name" value="PPAF-2-like_Clip"/>
</dbReference>
<dbReference type="AlphaFoldDB" id="A0A482VHT6"/>
<dbReference type="Gene3D" id="2.40.10.10">
    <property type="entry name" value="Trypsin-like serine proteases"/>
    <property type="match status" value="1"/>
</dbReference>
<feature type="signal peptide" evidence="3">
    <location>
        <begin position="1"/>
        <end position="18"/>
    </location>
</feature>
<dbReference type="STRING" id="1661398.A0A482VHT6"/>
<evidence type="ECO:0000256" key="3">
    <source>
        <dbReference type="SAM" id="SignalP"/>
    </source>
</evidence>
<dbReference type="Proteomes" id="UP000292052">
    <property type="component" value="Unassembled WGS sequence"/>
</dbReference>
<dbReference type="SMART" id="SM00020">
    <property type="entry name" value="Tryp_SPc"/>
    <property type="match status" value="1"/>
</dbReference>
<feature type="compositionally biased region" description="Polar residues" evidence="2">
    <location>
        <begin position="372"/>
        <end position="387"/>
    </location>
</feature>
<evidence type="ECO:0000259" key="4">
    <source>
        <dbReference type="PROSITE" id="PS50240"/>
    </source>
</evidence>
<keyword evidence="6" id="KW-1185">Reference proteome</keyword>
<dbReference type="GO" id="GO:0004252">
    <property type="term" value="F:serine-type endopeptidase activity"/>
    <property type="evidence" value="ECO:0007669"/>
    <property type="project" value="InterPro"/>
</dbReference>
<dbReference type="PROSITE" id="PS00134">
    <property type="entry name" value="TRYPSIN_HIS"/>
    <property type="match status" value="1"/>
</dbReference>
<evidence type="ECO:0000313" key="6">
    <source>
        <dbReference type="Proteomes" id="UP000292052"/>
    </source>
</evidence>
<protein>
    <submittedName>
        <fullName evidence="5">Serine proteinase stubble</fullName>
    </submittedName>
</protein>
<dbReference type="InterPro" id="IPR009003">
    <property type="entry name" value="Peptidase_S1_PA"/>
</dbReference>
<keyword evidence="1" id="KW-1015">Disulfide bond</keyword>
<reference evidence="5 6" key="1">
    <citation type="submission" date="2017-03" db="EMBL/GenBank/DDBJ databases">
        <title>Genome of the blue death feigning beetle - Asbolus verrucosus.</title>
        <authorList>
            <person name="Rider S.D."/>
        </authorList>
    </citation>
    <scope>NUCLEOTIDE SEQUENCE [LARGE SCALE GENOMIC DNA]</scope>
    <source>
        <strain evidence="5">Butters</strain>
        <tissue evidence="5">Head and leg muscle</tissue>
    </source>
</reference>
<name>A0A482VHT6_ASBVE</name>
<proteinExistence type="predicted"/>
<evidence type="ECO:0000256" key="1">
    <source>
        <dbReference type="ARBA" id="ARBA00023157"/>
    </source>
</evidence>
<dbReference type="Pfam" id="PF18322">
    <property type="entry name" value="CLIP_1"/>
    <property type="match status" value="1"/>
</dbReference>
<dbReference type="Pfam" id="PF00089">
    <property type="entry name" value="Trypsin"/>
    <property type="match status" value="1"/>
</dbReference>
<feature type="compositionally biased region" description="Basic and acidic residues" evidence="2">
    <location>
        <begin position="360"/>
        <end position="369"/>
    </location>
</feature>
<feature type="region of interest" description="Disordered" evidence="2">
    <location>
        <begin position="226"/>
        <end position="263"/>
    </location>
</feature>
<dbReference type="InterPro" id="IPR001254">
    <property type="entry name" value="Trypsin_dom"/>
</dbReference>
<dbReference type="Pfam" id="PF18399">
    <property type="entry name" value="CLIP_SPH_Scar"/>
    <property type="match status" value="1"/>
</dbReference>
<organism evidence="5 6">
    <name type="scientific">Asbolus verrucosus</name>
    <name type="common">Desert ironclad beetle</name>
    <dbReference type="NCBI Taxonomy" id="1661398"/>
    <lineage>
        <taxon>Eukaryota</taxon>
        <taxon>Metazoa</taxon>
        <taxon>Ecdysozoa</taxon>
        <taxon>Arthropoda</taxon>
        <taxon>Hexapoda</taxon>
        <taxon>Insecta</taxon>
        <taxon>Pterygota</taxon>
        <taxon>Neoptera</taxon>
        <taxon>Endopterygota</taxon>
        <taxon>Coleoptera</taxon>
        <taxon>Polyphaga</taxon>
        <taxon>Cucujiformia</taxon>
        <taxon>Tenebrionidae</taxon>
        <taxon>Pimeliinae</taxon>
        <taxon>Asbolus</taxon>
    </lineage>
</organism>
<dbReference type="PANTHER" id="PTHR24258">
    <property type="entry name" value="SERINE PROTEASE-RELATED"/>
    <property type="match status" value="1"/>
</dbReference>
<feature type="chain" id="PRO_5019838943" evidence="3">
    <location>
        <begin position="19"/>
        <end position="537"/>
    </location>
</feature>
<evidence type="ECO:0000313" key="5">
    <source>
        <dbReference type="EMBL" id="RZC32240.1"/>
    </source>
</evidence>
<dbReference type="InterPro" id="IPR018114">
    <property type="entry name" value="TRYPSIN_HIS"/>
</dbReference>
<sequence>MSPLSLVGILVITSSAFADVKHVLEGSAHPPEPNAISPEAVNYLASNPPGEFWWMNSDSPLKAAYDYYKKCNAKGNCLAPVNPNAPAPQPFRPQETVNINIKKNPFLNGDFKPSDGNSQFNNGGSSTIDISKNPFLSGAVVTTGNGAPVVKGQDGFIGVQPVQPFGKKSGFATTHPLEEQKKPFANNHPLEKEEECKGLGFACVEKELCVNGVVNKHGEGLLQVRSDVPQNPDQSGEGSSNVNSGLVPKPPPRIPQPSFNGELNTAPPPGCAAALKCVQEIYCTAEGVISPVPVVLTKQQEENRVPTTVCQDTESGIIGKCCRDPNYKDPWPSANLVDGIDDGQYKEDDSIGQYQQDLQRNVRSDKGGPRQDLSSPRNNNFQPTQPTCGERHRNSNPPGPGPLDVDFAEIPWQAMVLRDSNRSLLCGGVIIRRDAVLTAAHCVEGLETSDILIKGGEWKLGIDEEPLPFQIVKVAVVVRHPQYQPGSLLNDLALLVLEEKLRPSKNVGTICLPPPNQIPTENCIATGWGKRILQRKY</sequence>
<feature type="domain" description="Peptidase S1" evidence="4">
    <location>
        <begin position="401"/>
        <end position="530"/>
    </location>
</feature>
<dbReference type="InterPro" id="IPR040973">
    <property type="entry name" value="CLIP_SPH_Scar"/>
</dbReference>
<gene>
    <name evidence="5" type="ORF">BDFB_000689</name>
</gene>
<dbReference type="SUPFAM" id="SSF50494">
    <property type="entry name" value="Trypsin-like serine proteases"/>
    <property type="match status" value="1"/>
</dbReference>
<dbReference type="EMBL" id="QDEB01098615">
    <property type="protein sequence ID" value="RZC32240.1"/>
    <property type="molecule type" value="Genomic_DNA"/>
</dbReference>
<dbReference type="PROSITE" id="PS50240">
    <property type="entry name" value="TRYPSIN_DOM"/>
    <property type="match status" value="1"/>
</dbReference>
<feature type="region of interest" description="Disordered" evidence="2">
    <location>
        <begin position="360"/>
        <end position="403"/>
    </location>
</feature>
<evidence type="ECO:0000256" key="2">
    <source>
        <dbReference type="SAM" id="MobiDB-lite"/>
    </source>
</evidence>